<keyword evidence="2" id="KW-1185">Reference proteome</keyword>
<protein>
    <submittedName>
        <fullName evidence="1">SMRP1 protein</fullName>
    </submittedName>
</protein>
<dbReference type="GO" id="GO:0043014">
    <property type="term" value="F:alpha-tubulin binding"/>
    <property type="evidence" value="ECO:0007669"/>
    <property type="project" value="TreeGrafter"/>
</dbReference>
<organism evidence="1 2">
    <name type="scientific">Ceuthmochares aereus</name>
    <dbReference type="NCBI Taxonomy" id="1961834"/>
    <lineage>
        <taxon>Eukaryota</taxon>
        <taxon>Metazoa</taxon>
        <taxon>Chordata</taxon>
        <taxon>Craniata</taxon>
        <taxon>Vertebrata</taxon>
        <taxon>Euteleostomi</taxon>
        <taxon>Archelosauria</taxon>
        <taxon>Archosauria</taxon>
        <taxon>Dinosauria</taxon>
        <taxon>Saurischia</taxon>
        <taxon>Theropoda</taxon>
        <taxon>Coelurosauria</taxon>
        <taxon>Aves</taxon>
        <taxon>Neognathae</taxon>
        <taxon>Neoaves</taxon>
        <taxon>Otidimorphae</taxon>
        <taxon>Cuculiformes</taxon>
        <taxon>Cuculidae</taxon>
        <taxon>Ceuthmochares</taxon>
    </lineage>
</organism>
<sequence length="240" mass="27932">MFLFSRKYKTPISTYTDDYRPPCTVRKTFNDRVYYKPWNTDKFVTKGLTLSRQENTTTQGEPEKYYKYVNDSASHWPEKYCLTRTEENYNPVVVNEDKKITWKTGPYHSTTWNKQTSYVTLQPKETRVETCLQSVPVPCPSKHVCLDRFEREVITETMPACTAVRKGPFQGYYSLCSARHYCPRGMECYVDGIPVIRGHFHIPGERAVRSVQCCSYSPTAILCTSTRQPQPPSTYTSPRY</sequence>
<accession>A0A7L4KEH6</accession>
<dbReference type="Proteomes" id="UP000519239">
    <property type="component" value="Unassembled WGS sequence"/>
</dbReference>
<dbReference type="GO" id="GO:0048471">
    <property type="term" value="C:perinuclear region of cytoplasm"/>
    <property type="evidence" value="ECO:0007669"/>
    <property type="project" value="TreeGrafter"/>
</dbReference>
<dbReference type="GO" id="GO:0002177">
    <property type="term" value="C:manchette"/>
    <property type="evidence" value="ECO:0007669"/>
    <property type="project" value="TreeGrafter"/>
</dbReference>
<feature type="non-terminal residue" evidence="1">
    <location>
        <position position="240"/>
    </location>
</feature>
<dbReference type="Pfam" id="PF15181">
    <property type="entry name" value="SMRP1"/>
    <property type="match status" value="1"/>
</dbReference>
<dbReference type="AlphaFoldDB" id="A0A7L4KEH6"/>
<gene>
    <name evidence="1" type="primary">Smrp1</name>
    <name evidence="1" type="ORF">CEUAER_R08472</name>
</gene>
<reference evidence="1 2" key="1">
    <citation type="submission" date="2019-09" db="EMBL/GenBank/DDBJ databases">
        <title>Bird 10,000 Genomes (B10K) Project - Family phase.</title>
        <authorList>
            <person name="Zhang G."/>
        </authorList>
    </citation>
    <scope>NUCLEOTIDE SEQUENCE [LARGE SCALE GENOMIC DNA]</scope>
    <source>
        <strain evidence="1">B10K-CU-031-02</strain>
        <tissue evidence="1">Muscle</tissue>
    </source>
</reference>
<evidence type="ECO:0000313" key="2">
    <source>
        <dbReference type="Proteomes" id="UP000519239"/>
    </source>
</evidence>
<dbReference type="PANTHER" id="PTHR35664:SF1">
    <property type="entry name" value="SPERMATID-SPECIFIC MANCHETTE-RELATED PROTEIN 1"/>
    <property type="match status" value="1"/>
</dbReference>
<name>A0A7L4KEH6_9AVES</name>
<comment type="caution">
    <text evidence="1">The sequence shown here is derived from an EMBL/GenBank/DDBJ whole genome shotgun (WGS) entry which is preliminary data.</text>
</comment>
<proteinExistence type="predicted"/>
<dbReference type="InterPro" id="IPR028195">
    <property type="entry name" value="SPMIP6"/>
</dbReference>
<feature type="non-terminal residue" evidence="1">
    <location>
        <position position="1"/>
    </location>
</feature>
<dbReference type="OrthoDB" id="9820464at2759"/>
<evidence type="ECO:0000313" key="1">
    <source>
        <dbReference type="EMBL" id="NXY51239.1"/>
    </source>
</evidence>
<dbReference type="EMBL" id="VWPQ01014098">
    <property type="protein sequence ID" value="NXY51239.1"/>
    <property type="molecule type" value="Genomic_DNA"/>
</dbReference>
<dbReference type="PANTHER" id="PTHR35664">
    <property type="entry name" value="SPERMATID-SPECIFIC MANCHETTE-RELATED PROTEIN 1"/>
    <property type="match status" value="1"/>
</dbReference>